<dbReference type="Proteomes" id="UP000664521">
    <property type="component" value="Unassembled WGS sequence"/>
</dbReference>
<organism evidence="4 5">
    <name type="scientific">Heterodermia speciosa</name>
    <dbReference type="NCBI Taxonomy" id="116794"/>
    <lineage>
        <taxon>Eukaryota</taxon>
        <taxon>Fungi</taxon>
        <taxon>Dikarya</taxon>
        <taxon>Ascomycota</taxon>
        <taxon>Pezizomycotina</taxon>
        <taxon>Lecanoromycetes</taxon>
        <taxon>OSLEUM clade</taxon>
        <taxon>Lecanoromycetidae</taxon>
        <taxon>Caliciales</taxon>
        <taxon>Physciaceae</taxon>
        <taxon>Heterodermia</taxon>
    </lineage>
</organism>
<dbReference type="PANTHER" id="PTHR11905">
    <property type="entry name" value="ADAM A DISINTEGRIN AND METALLOPROTEASE DOMAIN"/>
    <property type="match status" value="1"/>
</dbReference>
<accession>A0A8H3IPX4</accession>
<gene>
    <name evidence="4" type="ORF">HETSPECPRED_006501</name>
</gene>
<dbReference type="Pfam" id="PF13688">
    <property type="entry name" value="Reprolysin_5"/>
    <property type="match status" value="1"/>
</dbReference>
<dbReference type="AlphaFoldDB" id="A0A8H3IPX4"/>
<dbReference type="GO" id="GO:0004222">
    <property type="term" value="F:metalloendopeptidase activity"/>
    <property type="evidence" value="ECO:0007669"/>
    <property type="project" value="InterPro"/>
</dbReference>
<evidence type="ECO:0000256" key="1">
    <source>
        <dbReference type="ARBA" id="ARBA00023157"/>
    </source>
</evidence>
<dbReference type="EMBL" id="CAJPDS010000043">
    <property type="protein sequence ID" value="CAF9927083.1"/>
    <property type="molecule type" value="Genomic_DNA"/>
</dbReference>
<comment type="caution">
    <text evidence="2">Lacks conserved residue(s) required for the propagation of feature annotation.</text>
</comment>
<dbReference type="InterPro" id="IPR034028">
    <property type="entry name" value="ZnMc_ADAM_fungal"/>
</dbReference>
<feature type="binding site" evidence="2">
    <location>
        <position position="561"/>
    </location>
    <ligand>
        <name>Zn(2+)</name>
        <dbReference type="ChEBI" id="CHEBI:29105"/>
        <note>catalytic</note>
    </ligand>
</feature>
<dbReference type="Pfam" id="PF01562">
    <property type="entry name" value="Pep_M12B_propep"/>
    <property type="match status" value="1"/>
</dbReference>
<proteinExistence type="predicted"/>
<dbReference type="OrthoDB" id="5951731at2759"/>
<keyword evidence="1" id="KW-1015">Disulfide bond</keyword>
<feature type="active site" evidence="2">
    <location>
        <position position="558"/>
    </location>
</feature>
<dbReference type="InterPro" id="IPR024079">
    <property type="entry name" value="MetalloPept_cat_dom_sf"/>
</dbReference>
<protein>
    <recommendedName>
        <fullName evidence="3">Peptidase M12B domain-containing protein</fullName>
    </recommendedName>
</protein>
<dbReference type="InterPro" id="IPR001590">
    <property type="entry name" value="Peptidase_M12B"/>
</dbReference>
<sequence>MVLCSSVDELGIPCLYRTPPPYTIITESRQALRFRPPPSQNRSSVWKTSLVLSFNSLPHSAEFTSLRAVDLVKADRTTPDGPDPRTDGLGSVYYRDEEGNDSIPAHHYVLLKTDSAQSSTAASTFAHRSMRVAWRLATVIANVICFPFAHASSRSRDPLNYITLIENPLIQTPSHRVHATSHFDLHFELHGRQQRIKLSLEPNHDILPEGASITYLNADGEAYKTEDIQRHEHKVFKGEAWIQDNGDNWENVGWARVVIRRDGANPLFEGAFTIHRNHHHIQLRSYYESTRHELDPGTYHSDDEYMVLFRDSDIGHVDHQELKRSEGSGYTCQAGQLSFNSDPAHKIFAPEQAPILQRSKGFWGATPIGSLFGKRQIDTNGIPSGGNSGSVNLKSSIGSTAGCPSTRKVALIGVVTDCSYTGTFESKENASKNVITQINTASNLYERSFSITLGLQNLTVTDAACPGVAPPATQWNIGCAGNTTITDRLNFFSEWRGERNDSNAYWTLLTNCATGAEVGLSWLGQLGVTTVQKSSGEVVSGANVVAKTNTEWQVIAHESGHTFGAVHDCDSQTCADSQTVNAQQCCPLSASTCDAGAKYIMNPSTGEGISDFSPCSIGNICSALGRNSVNASALVDNKGLTTVTGQQCGNGIVEDGEDCDCGGTASCEPALESVIPKRHALALMLLAQLMRLLQMGKAVAARARVCNAPVANAQVEISTKTVRCHVPHLNSGQMSVIVCSKTSLTGRFAVAEESVKMVNAKAHPLPKKSAPGYTITRGSSSEYALAWEVSSFYPCSSAPSAAAVVQNSVREAEDIDSKLRRR</sequence>
<feature type="domain" description="Peptidase M12B" evidence="3">
    <location>
        <begin position="407"/>
        <end position="620"/>
    </location>
</feature>
<feature type="binding site" evidence="2">
    <location>
        <position position="567"/>
    </location>
    <ligand>
        <name>Zn(2+)</name>
        <dbReference type="ChEBI" id="CHEBI:29105"/>
        <note>catalytic</note>
    </ligand>
</feature>
<dbReference type="CDD" id="cd04271">
    <property type="entry name" value="ZnMc_ADAM_fungal"/>
    <property type="match status" value="1"/>
</dbReference>
<keyword evidence="2" id="KW-0862">Zinc</keyword>
<evidence type="ECO:0000259" key="3">
    <source>
        <dbReference type="PROSITE" id="PS50215"/>
    </source>
</evidence>
<dbReference type="SUPFAM" id="SSF55486">
    <property type="entry name" value="Metalloproteases ('zincins'), catalytic domain"/>
    <property type="match status" value="1"/>
</dbReference>
<dbReference type="GO" id="GO:0046872">
    <property type="term" value="F:metal ion binding"/>
    <property type="evidence" value="ECO:0007669"/>
    <property type="project" value="UniProtKB-KW"/>
</dbReference>
<dbReference type="InterPro" id="IPR002870">
    <property type="entry name" value="Peptidase_M12B_N"/>
</dbReference>
<evidence type="ECO:0000313" key="4">
    <source>
        <dbReference type="EMBL" id="CAF9927083.1"/>
    </source>
</evidence>
<keyword evidence="5" id="KW-1185">Reference proteome</keyword>
<feature type="binding site" evidence="2">
    <location>
        <position position="557"/>
    </location>
    <ligand>
        <name>Zn(2+)</name>
        <dbReference type="ChEBI" id="CHEBI:29105"/>
        <note>catalytic</note>
    </ligand>
</feature>
<name>A0A8H3IPX4_9LECA</name>
<dbReference type="PANTHER" id="PTHR11905:SF159">
    <property type="entry name" value="ADAM METALLOPROTEASE"/>
    <property type="match status" value="1"/>
</dbReference>
<comment type="caution">
    <text evidence="4">The sequence shown here is derived from an EMBL/GenBank/DDBJ whole genome shotgun (WGS) entry which is preliminary data.</text>
</comment>
<dbReference type="PROSITE" id="PS50215">
    <property type="entry name" value="ADAM_MEPRO"/>
    <property type="match status" value="1"/>
</dbReference>
<reference evidence="4" key="1">
    <citation type="submission" date="2021-03" db="EMBL/GenBank/DDBJ databases">
        <authorList>
            <person name="Tagirdzhanova G."/>
        </authorList>
    </citation>
    <scope>NUCLEOTIDE SEQUENCE</scope>
</reference>
<evidence type="ECO:0000256" key="2">
    <source>
        <dbReference type="PROSITE-ProRule" id="PRU00276"/>
    </source>
</evidence>
<dbReference type="Gene3D" id="3.40.390.10">
    <property type="entry name" value="Collagenase (Catalytic Domain)"/>
    <property type="match status" value="1"/>
</dbReference>
<keyword evidence="2" id="KW-0479">Metal-binding</keyword>
<evidence type="ECO:0000313" key="5">
    <source>
        <dbReference type="Proteomes" id="UP000664521"/>
    </source>
</evidence>
<dbReference type="GO" id="GO:0006508">
    <property type="term" value="P:proteolysis"/>
    <property type="evidence" value="ECO:0007669"/>
    <property type="project" value="InterPro"/>
</dbReference>